<feature type="signal peptide" evidence="1">
    <location>
        <begin position="1"/>
        <end position="16"/>
    </location>
</feature>
<proteinExistence type="predicted"/>
<accession>A0ABD2NBD4</accession>
<comment type="caution">
    <text evidence="2">The sequence shown here is derived from an EMBL/GenBank/DDBJ whole genome shotgun (WGS) entry which is preliminary data.</text>
</comment>
<feature type="chain" id="PRO_5044819295" evidence="1">
    <location>
        <begin position="17"/>
        <end position="91"/>
    </location>
</feature>
<evidence type="ECO:0000313" key="2">
    <source>
        <dbReference type="EMBL" id="KAL3275659.1"/>
    </source>
</evidence>
<keyword evidence="1" id="KW-0732">Signal</keyword>
<sequence length="91" mass="9328">MFKYFALFVIIGCALASPEPEAKPVAEAKAAPKPGVLAYSAPLVAPGLAYTAAYTAPLAYSAYAAPYVAPYAAAYSAYAPYSAFSAPLVVV</sequence>
<dbReference type="EMBL" id="JABFTP020000083">
    <property type="protein sequence ID" value="KAL3275659.1"/>
    <property type="molecule type" value="Genomic_DNA"/>
</dbReference>
<evidence type="ECO:0000313" key="3">
    <source>
        <dbReference type="Proteomes" id="UP001516400"/>
    </source>
</evidence>
<dbReference type="AlphaFoldDB" id="A0ABD2NBD4"/>
<evidence type="ECO:0000256" key="1">
    <source>
        <dbReference type="SAM" id="SignalP"/>
    </source>
</evidence>
<reference evidence="2 3" key="1">
    <citation type="journal article" date="2021" name="BMC Biol.">
        <title>Horizontally acquired antibacterial genes associated with adaptive radiation of ladybird beetles.</title>
        <authorList>
            <person name="Li H.S."/>
            <person name="Tang X.F."/>
            <person name="Huang Y.H."/>
            <person name="Xu Z.Y."/>
            <person name="Chen M.L."/>
            <person name="Du X.Y."/>
            <person name="Qiu B.Y."/>
            <person name="Chen P.T."/>
            <person name="Zhang W."/>
            <person name="Slipinski A."/>
            <person name="Escalona H.E."/>
            <person name="Waterhouse R.M."/>
            <person name="Zwick A."/>
            <person name="Pang H."/>
        </authorList>
    </citation>
    <scope>NUCLEOTIDE SEQUENCE [LARGE SCALE GENOMIC DNA]</scope>
    <source>
        <strain evidence="2">SYSU2018</strain>
    </source>
</reference>
<dbReference type="Proteomes" id="UP001516400">
    <property type="component" value="Unassembled WGS sequence"/>
</dbReference>
<name>A0ABD2NBD4_9CUCU</name>
<keyword evidence="3" id="KW-1185">Reference proteome</keyword>
<organism evidence="2 3">
    <name type="scientific">Cryptolaemus montrouzieri</name>
    <dbReference type="NCBI Taxonomy" id="559131"/>
    <lineage>
        <taxon>Eukaryota</taxon>
        <taxon>Metazoa</taxon>
        <taxon>Ecdysozoa</taxon>
        <taxon>Arthropoda</taxon>
        <taxon>Hexapoda</taxon>
        <taxon>Insecta</taxon>
        <taxon>Pterygota</taxon>
        <taxon>Neoptera</taxon>
        <taxon>Endopterygota</taxon>
        <taxon>Coleoptera</taxon>
        <taxon>Polyphaga</taxon>
        <taxon>Cucujiformia</taxon>
        <taxon>Coccinelloidea</taxon>
        <taxon>Coccinellidae</taxon>
        <taxon>Scymninae</taxon>
        <taxon>Scymnini</taxon>
        <taxon>Cryptolaemus</taxon>
    </lineage>
</organism>
<protein>
    <submittedName>
        <fullName evidence="2">Uncharacterized protein</fullName>
    </submittedName>
</protein>
<gene>
    <name evidence="2" type="ORF">HHI36_020412</name>
</gene>